<protein>
    <submittedName>
        <fullName evidence="1">Uncharacterized protein</fullName>
    </submittedName>
</protein>
<sequence length="299" mass="33309">MAKERADKPRKEKAEKAEKKVSQDKVKKHKKDKKPKVENDAETSSVDINLGEDYVALAEASAESPATASKPQYKDKKEKRRKEKKQKKVEKELQKKSKKGAIKAAIEEGASSVNATKPVDLPVRPASKGSDSKADSSKADSDADSDAESNADSGAPLFTIDVNPSIVVPQVREDEDDRRQGEQPKIAPPSGLNRQERRRIRLIEEQREKIQKKLGVVPGGPDKADEVQAALDKWVVDFDGKRAMRDEKRKVRKAKEAARIRNKRGKALTGRKLVERKKEIQKQERANKRQQGLSAPVAA</sequence>
<reference evidence="1 2" key="1">
    <citation type="journal article" date="2022" name="New Phytol.">
        <title>Ecological generalism drives hyperdiversity of secondary metabolite gene clusters in xylarialean endophytes.</title>
        <authorList>
            <person name="Franco M.E.E."/>
            <person name="Wisecaver J.H."/>
            <person name="Arnold A.E."/>
            <person name="Ju Y.M."/>
            <person name="Slot J.C."/>
            <person name="Ahrendt S."/>
            <person name="Moore L.P."/>
            <person name="Eastman K.E."/>
            <person name="Scott K."/>
            <person name="Konkel Z."/>
            <person name="Mondo S.J."/>
            <person name="Kuo A."/>
            <person name="Hayes R.D."/>
            <person name="Haridas S."/>
            <person name="Andreopoulos B."/>
            <person name="Riley R."/>
            <person name="LaButti K."/>
            <person name="Pangilinan J."/>
            <person name="Lipzen A."/>
            <person name="Amirebrahimi M."/>
            <person name="Yan J."/>
            <person name="Adam C."/>
            <person name="Keymanesh K."/>
            <person name="Ng V."/>
            <person name="Louie K."/>
            <person name="Northen T."/>
            <person name="Drula E."/>
            <person name="Henrissat B."/>
            <person name="Hsieh H.M."/>
            <person name="Youens-Clark K."/>
            <person name="Lutzoni F."/>
            <person name="Miadlikowska J."/>
            <person name="Eastwood D.C."/>
            <person name="Hamelin R.C."/>
            <person name="Grigoriev I.V."/>
            <person name="U'Ren J.M."/>
        </authorList>
    </citation>
    <scope>NUCLEOTIDE SEQUENCE [LARGE SCALE GENOMIC DNA]</scope>
    <source>
        <strain evidence="1 2">ER1909</strain>
    </source>
</reference>
<keyword evidence="2" id="KW-1185">Reference proteome</keyword>
<dbReference type="EMBL" id="MU394295">
    <property type="protein sequence ID" value="KAI6089483.1"/>
    <property type="molecule type" value="Genomic_DNA"/>
</dbReference>
<name>A0ACC0DA85_9PEZI</name>
<accession>A0ACC0DA85</accession>
<comment type="caution">
    <text evidence="1">The sequence shown here is derived from an EMBL/GenBank/DDBJ whole genome shotgun (WGS) entry which is preliminary data.</text>
</comment>
<gene>
    <name evidence="1" type="ORF">F4821DRAFT_231156</name>
</gene>
<proteinExistence type="predicted"/>
<evidence type="ECO:0000313" key="1">
    <source>
        <dbReference type="EMBL" id="KAI6089483.1"/>
    </source>
</evidence>
<evidence type="ECO:0000313" key="2">
    <source>
        <dbReference type="Proteomes" id="UP001497680"/>
    </source>
</evidence>
<dbReference type="Proteomes" id="UP001497680">
    <property type="component" value="Unassembled WGS sequence"/>
</dbReference>
<organism evidence="1 2">
    <name type="scientific">Hypoxylon rubiginosum</name>
    <dbReference type="NCBI Taxonomy" id="110542"/>
    <lineage>
        <taxon>Eukaryota</taxon>
        <taxon>Fungi</taxon>
        <taxon>Dikarya</taxon>
        <taxon>Ascomycota</taxon>
        <taxon>Pezizomycotina</taxon>
        <taxon>Sordariomycetes</taxon>
        <taxon>Xylariomycetidae</taxon>
        <taxon>Xylariales</taxon>
        <taxon>Hypoxylaceae</taxon>
        <taxon>Hypoxylon</taxon>
    </lineage>
</organism>